<dbReference type="Proteomes" id="UP001277761">
    <property type="component" value="Unassembled WGS sequence"/>
</dbReference>
<keyword evidence="1" id="KW-0378">Hydrolase</keyword>
<dbReference type="InterPro" id="IPR029058">
    <property type="entry name" value="AB_hydrolase_fold"/>
</dbReference>
<dbReference type="PANTHER" id="PTHR43194:SF2">
    <property type="entry name" value="PEROXISOMAL MEMBRANE PROTEIN LPX1"/>
    <property type="match status" value="1"/>
</dbReference>
<dbReference type="Gene3D" id="3.40.50.1820">
    <property type="entry name" value="alpha/beta hydrolase"/>
    <property type="match status" value="1"/>
</dbReference>
<organism evidence="1 2">
    <name type="scientific">Patulibacter brassicae</name>
    <dbReference type="NCBI Taxonomy" id="1705717"/>
    <lineage>
        <taxon>Bacteria</taxon>
        <taxon>Bacillati</taxon>
        <taxon>Actinomycetota</taxon>
        <taxon>Thermoleophilia</taxon>
        <taxon>Solirubrobacterales</taxon>
        <taxon>Patulibacteraceae</taxon>
        <taxon>Patulibacter</taxon>
    </lineage>
</organism>
<dbReference type="SUPFAM" id="SSF53474">
    <property type="entry name" value="alpha/beta-Hydrolases"/>
    <property type="match status" value="1"/>
</dbReference>
<protein>
    <submittedName>
        <fullName evidence="1">Alpha/beta hydrolase</fullName>
    </submittedName>
</protein>
<dbReference type="EMBL" id="JAXAVX010000001">
    <property type="protein sequence ID" value="MDX8150740.1"/>
    <property type="molecule type" value="Genomic_DNA"/>
</dbReference>
<comment type="caution">
    <text evidence="1">The sequence shown here is derived from an EMBL/GenBank/DDBJ whole genome shotgun (WGS) entry which is preliminary data.</text>
</comment>
<reference evidence="1 2" key="1">
    <citation type="submission" date="2023-11" db="EMBL/GenBank/DDBJ databases">
        <authorList>
            <person name="Xu M."/>
            <person name="Jiang T."/>
        </authorList>
    </citation>
    <scope>NUCLEOTIDE SEQUENCE [LARGE SCALE GENOMIC DNA]</scope>
    <source>
        <strain evidence="1 2">SD</strain>
    </source>
</reference>
<dbReference type="InterPro" id="IPR050228">
    <property type="entry name" value="Carboxylesterase_BioH"/>
</dbReference>
<dbReference type="GO" id="GO:0016787">
    <property type="term" value="F:hydrolase activity"/>
    <property type="evidence" value="ECO:0007669"/>
    <property type="project" value="UniProtKB-KW"/>
</dbReference>
<dbReference type="InterPro" id="IPR006311">
    <property type="entry name" value="TAT_signal"/>
</dbReference>
<gene>
    <name evidence="1" type="ORF">SK069_03965</name>
</gene>
<evidence type="ECO:0000313" key="2">
    <source>
        <dbReference type="Proteomes" id="UP001277761"/>
    </source>
</evidence>
<accession>A0ABU4VIT5</accession>
<keyword evidence="2" id="KW-1185">Reference proteome</keyword>
<dbReference type="RefSeq" id="WP_319952883.1">
    <property type="nucleotide sequence ID" value="NZ_JAXAVX010000001.1"/>
</dbReference>
<dbReference type="PROSITE" id="PS51318">
    <property type="entry name" value="TAT"/>
    <property type="match status" value="1"/>
</dbReference>
<name>A0ABU4VIT5_9ACTN</name>
<sequence>MRRPTVPSPPEGRPSRTAGRHLLRAAAIAAVGWAAGPLAAASAAAPAVALRGGEPAAATTVCGERVTPRRVAVGDALRVAVAPASSARTRRERRRAGVLVERCVEGTWRRERTVRLGARRGPLETRLSTAVDADVRVRTRLANGTLGAPSHVRVGVGEIVDVPVTLEVVNRNRTAIPCLGAPDGRRYRVHGSVVAPRAVLDAPKPAITVYVHGLGYAGWFFRFGDVPGYDYGRQQARAGHASLVLDRLGNPAHDELPDGSATCIPAQADMVDQVIGALRRGTVTGVPGAPRFSRVLLAGHSLGGFITQVAQYSFGSADAIAVIGYTDVPSVLALAQFADAGAQCLTGPQRSRGSSGAPNYASFGRTDADFAAAHFHDLDPTVRRIALQRHNRDPCGDLLSALQALAVDQLGTRLGITSPVLVISGANDALFTPPTNRLQAATAYPRSPDVQLVELPRTGHAVTLGRSHEAFRAAMDRWLAQHGG</sequence>
<dbReference type="PANTHER" id="PTHR43194">
    <property type="entry name" value="HYDROLASE ALPHA/BETA FOLD FAMILY"/>
    <property type="match status" value="1"/>
</dbReference>
<proteinExistence type="predicted"/>
<evidence type="ECO:0000313" key="1">
    <source>
        <dbReference type="EMBL" id="MDX8150740.1"/>
    </source>
</evidence>